<proteinExistence type="predicted"/>
<dbReference type="CDD" id="cd02012">
    <property type="entry name" value="TPP_TK"/>
    <property type="match status" value="1"/>
</dbReference>
<dbReference type="Proteomes" id="UP000824179">
    <property type="component" value="Unassembled WGS sequence"/>
</dbReference>
<name>A0A9D1DBT6_9FIRM</name>
<dbReference type="Gene3D" id="3.40.50.970">
    <property type="match status" value="1"/>
</dbReference>
<dbReference type="Pfam" id="PF00456">
    <property type="entry name" value="Transketolase_N"/>
    <property type="match status" value="1"/>
</dbReference>
<dbReference type="GO" id="GO:0005829">
    <property type="term" value="C:cytosol"/>
    <property type="evidence" value="ECO:0007669"/>
    <property type="project" value="TreeGrafter"/>
</dbReference>
<dbReference type="InterPro" id="IPR005474">
    <property type="entry name" value="Transketolase_N"/>
</dbReference>
<dbReference type="AlphaFoldDB" id="A0A9D1DBT6"/>
<reference evidence="2" key="1">
    <citation type="submission" date="2020-10" db="EMBL/GenBank/DDBJ databases">
        <authorList>
            <person name="Gilroy R."/>
        </authorList>
    </citation>
    <scope>NUCLEOTIDE SEQUENCE</scope>
    <source>
        <strain evidence="2">ChiW25-3613</strain>
    </source>
</reference>
<dbReference type="InterPro" id="IPR033247">
    <property type="entry name" value="Transketolase_fam"/>
</dbReference>
<feature type="domain" description="Transketolase N-terminal" evidence="1">
    <location>
        <begin position="4"/>
        <end position="261"/>
    </location>
</feature>
<organism evidence="2 3">
    <name type="scientific">Candidatus Coproplasma stercoripullorum</name>
    <dbReference type="NCBI Taxonomy" id="2840751"/>
    <lineage>
        <taxon>Bacteria</taxon>
        <taxon>Bacillati</taxon>
        <taxon>Bacillota</taxon>
        <taxon>Clostridia</taxon>
        <taxon>Eubacteriales</taxon>
        <taxon>Candidatus Coproplasma</taxon>
    </lineage>
</organism>
<reference evidence="2" key="2">
    <citation type="journal article" date="2021" name="PeerJ">
        <title>Extensive microbial diversity within the chicken gut microbiome revealed by metagenomics and culture.</title>
        <authorList>
            <person name="Gilroy R."/>
            <person name="Ravi A."/>
            <person name="Getino M."/>
            <person name="Pursley I."/>
            <person name="Horton D.L."/>
            <person name="Alikhan N.F."/>
            <person name="Baker D."/>
            <person name="Gharbi K."/>
            <person name="Hall N."/>
            <person name="Watson M."/>
            <person name="Adriaenssens E.M."/>
            <person name="Foster-Nyarko E."/>
            <person name="Jarju S."/>
            <person name="Secka A."/>
            <person name="Antonio M."/>
            <person name="Oren A."/>
            <person name="Chaudhuri R.R."/>
            <person name="La Ragione R."/>
            <person name="Hildebrand F."/>
            <person name="Pallen M.J."/>
        </authorList>
    </citation>
    <scope>NUCLEOTIDE SEQUENCE</scope>
    <source>
        <strain evidence="2">ChiW25-3613</strain>
    </source>
</reference>
<dbReference type="PANTHER" id="PTHR43522:SF2">
    <property type="entry name" value="TRANSKETOLASE 1-RELATED"/>
    <property type="match status" value="1"/>
</dbReference>
<evidence type="ECO:0000259" key="1">
    <source>
        <dbReference type="Pfam" id="PF00456"/>
    </source>
</evidence>
<dbReference type="EMBL" id="DVHB01000013">
    <property type="protein sequence ID" value="HIR38865.1"/>
    <property type="molecule type" value="Genomic_DNA"/>
</dbReference>
<dbReference type="InterPro" id="IPR029061">
    <property type="entry name" value="THDP-binding"/>
</dbReference>
<dbReference type="GO" id="GO:0004802">
    <property type="term" value="F:transketolase activity"/>
    <property type="evidence" value="ECO:0007669"/>
    <property type="project" value="TreeGrafter"/>
</dbReference>
<accession>A0A9D1DBT6</accession>
<comment type="caution">
    <text evidence="2">The sequence shown here is derived from an EMBL/GenBank/DDBJ whole genome shotgun (WGS) entry which is preliminary data.</text>
</comment>
<dbReference type="GO" id="GO:0006098">
    <property type="term" value="P:pentose-phosphate shunt"/>
    <property type="evidence" value="ECO:0007669"/>
    <property type="project" value="TreeGrafter"/>
</dbReference>
<gene>
    <name evidence="2" type="ORF">IAB90_00625</name>
</gene>
<evidence type="ECO:0000313" key="3">
    <source>
        <dbReference type="Proteomes" id="UP000824179"/>
    </source>
</evidence>
<protein>
    <recommendedName>
        <fullName evidence="1">Transketolase N-terminal domain-containing protein</fullName>
    </recommendedName>
</protein>
<sequence>MTIQEKTVNAVRILSAEMITKAGSGHPGICMDAAPVGYELYADIMNYNPAVPDWDNRDRFILSAGHGSAMLYSLLHLFGFGLSKEDLQNFRQFGSKTSGHPERGITAGVDCSTGALGQGVASAVGFALAECYLAAKFNREGYLIVDHYTYVLCGEGCLEEGISYEACSFAGRQKLGKLILFYDCNKISIEGNTDDAFADDIPVRFVSQGWQVLTVEDINDLGSIKRAVASAKTEKDKPSIIICHSVIGYGTPNAGTAKAHPTCCWSPQAVKLIFVSPPKSF</sequence>
<evidence type="ECO:0000313" key="2">
    <source>
        <dbReference type="EMBL" id="HIR38865.1"/>
    </source>
</evidence>
<dbReference type="SUPFAM" id="SSF52518">
    <property type="entry name" value="Thiamin diphosphate-binding fold (THDP-binding)"/>
    <property type="match status" value="1"/>
</dbReference>
<dbReference type="PANTHER" id="PTHR43522">
    <property type="entry name" value="TRANSKETOLASE"/>
    <property type="match status" value="1"/>
</dbReference>